<dbReference type="AlphaFoldDB" id="A0A162Q7X6"/>
<organism evidence="1 2">
    <name type="scientific">Daphnia magna</name>
    <dbReference type="NCBI Taxonomy" id="35525"/>
    <lineage>
        <taxon>Eukaryota</taxon>
        <taxon>Metazoa</taxon>
        <taxon>Ecdysozoa</taxon>
        <taxon>Arthropoda</taxon>
        <taxon>Crustacea</taxon>
        <taxon>Branchiopoda</taxon>
        <taxon>Diplostraca</taxon>
        <taxon>Cladocera</taxon>
        <taxon>Anomopoda</taxon>
        <taxon>Daphniidae</taxon>
        <taxon>Daphnia</taxon>
    </lineage>
</organism>
<gene>
    <name evidence="1" type="ORF">APZ42_014360</name>
</gene>
<name>A0A162Q7X6_9CRUS</name>
<protein>
    <submittedName>
        <fullName evidence="1">Uncharacterized protein</fullName>
    </submittedName>
</protein>
<sequence length="68" mass="7729">MDANRMYTHPYCVYTLYYFFFFGQCCQRAGLLPVSGKGGDGWATSFSISPAKPDEKMIWLRGGGKKNY</sequence>
<reference evidence="1 2" key="1">
    <citation type="submission" date="2016-03" db="EMBL/GenBank/DDBJ databases">
        <title>EvidentialGene: Evidence-directed Construction of Genes on Genomes.</title>
        <authorList>
            <person name="Gilbert D.G."/>
            <person name="Choi J.-H."/>
            <person name="Mockaitis K."/>
            <person name="Colbourne J."/>
            <person name="Pfrender M."/>
        </authorList>
    </citation>
    <scope>NUCLEOTIDE SEQUENCE [LARGE SCALE GENOMIC DNA]</scope>
    <source>
        <strain evidence="1 2">Xinb3</strain>
        <tissue evidence="1">Complete organism</tissue>
    </source>
</reference>
<evidence type="ECO:0000313" key="1">
    <source>
        <dbReference type="EMBL" id="KZS19440.1"/>
    </source>
</evidence>
<comment type="caution">
    <text evidence="1">The sequence shown here is derived from an EMBL/GenBank/DDBJ whole genome shotgun (WGS) entry which is preliminary data.</text>
</comment>
<evidence type="ECO:0000313" key="2">
    <source>
        <dbReference type="Proteomes" id="UP000076858"/>
    </source>
</evidence>
<dbReference type="EMBL" id="LRGB01000389">
    <property type="protein sequence ID" value="KZS19440.1"/>
    <property type="molecule type" value="Genomic_DNA"/>
</dbReference>
<accession>A0A162Q7X6</accession>
<keyword evidence="2" id="KW-1185">Reference proteome</keyword>
<dbReference type="Proteomes" id="UP000076858">
    <property type="component" value="Unassembled WGS sequence"/>
</dbReference>
<proteinExistence type="predicted"/>